<evidence type="ECO:0000259" key="2">
    <source>
        <dbReference type="Pfam" id="PF24883"/>
    </source>
</evidence>
<evidence type="ECO:0000313" key="4">
    <source>
        <dbReference type="Proteomes" id="UP001295794"/>
    </source>
</evidence>
<feature type="domain" description="Nephrocystin 3-like N-terminal" evidence="2">
    <location>
        <begin position="65"/>
        <end position="222"/>
    </location>
</feature>
<dbReference type="Pfam" id="PF24883">
    <property type="entry name" value="NPHP3_N"/>
    <property type="match status" value="1"/>
</dbReference>
<keyword evidence="4" id="KW-1185">Reference proteome</keyword>
<evidence type="ECO:0000256" key="1">
    <source>
        <dbReference type="ARBA" id="ARBA00022737"/>
    </source>
</evidence>
<dbReference type="SUPFAM" id="SSF52540">
    <property type="entry name" value="P-loop containing nucleoside triphosphate hydrolases"/>
    <property type="match status" value="1"/>
</dbReference>
<dbReference type="InterPro" id="IPR056884">
    <property type="entry name" value="NPHP3-like_N"/>
</dbReference>
<reference evidence="3" key="1">
    <citation type="submission" date="2023-11" db="EMBL/GenBank/DDBJ databases">
        <authorList>
            <person name="De Vega J J."/>
            <person name="De Vega J J."/>
        </authorList>
    </citation>
    <scope>NUCLEOTIDE SEQUENCE</scope>
</reference>
<sequence length="523" mass="57808">MSPRNQRTVSPCTGGQIVWRQSTCTGLHLLHSAIAVGASFDSAERQPCSRCHPQTRQIVFEIILSWTKNVLRGPRMLWIHGDAGSGKTAIAQSVAEFCAESGQLGATFFFAHGMGDLADARFLVATLAYKLARSNPALRTHISRAIERTASILSQPIQAQAMHLIVEPYKMINSGEETTPKVVVIDALDACERDDAQLQVLMLIAELLAVHRLPLCFLITSRSSTHLEAAFDLPVFRGMANRIPLQLFSSESDIRTFLWAGISEITSTRAPGTIPESWPSVDAVNVLVRKSDRHFLYPSTVLRYVADPRGDPVQRLVGVVIAAADDAPRPPLDQLYHHILSAAPESARHVLGLLSVLRASFSLAELQILLGLEIPHNGGLDGLSAFIECPGAAGASRVRILQQAAVEFLHDRRRSQPFWTDPRVYHARVAAGCIRFITRNLDECAPVDLTTYQYIRRRWTEHLSNSVPTAELLGALGDARFAYSRVLSEVRAVVSWLDVDPEIAPELLSLWRAWQTDLRRGFT</sequence>
<protein>
    <recommendedName>
        <fullName evidence="2">Nephrocystin 3-like N-terminal domain-containing protein</fullName>
    </recommendedName>
</protein>
<dbReference type="PANTHER" id="PTHR10039">
    <property type="entry name" value="AMELOGENIN"/>
    <property type="match status" value="1"/>
</dbReference>
<accession>A0AAD2HZ60</accession>
<comment type="caution">
    <text evidence="3">The sequence shown here is derived from an EMBL/GenBank/DDBJ whole genome shotgun (WGS) entry which is preliminary data.</text>
</comment>
<proteinExistence type="predicted"/>
<evidence type="ECO:0000313" key="3">
    <source>
        <dbReference type="EMBL" id="CAK5284916.1"/>
    </source>
</evidence>
<dbReference type="InterPro" id="IPR027417">
    <property type="entry name" value="P-loop_NTPase"/>
</dbReference>
<dbReference type="Proteomes" id="UP001295794">
    <property type="component" value="Unassembled WGS sequence"/>
</dbReference>
<keyword evidence="1" id="KW-0677">Repeat</keyword>
<dbReference type="EMBL" id="CAVNYO010000481">
    <property type="protein sequence ID" value="CAK5284916.1"/>
    <property type="molecule type" value="Genomic_DNA"/>
</dbReference>
<dbReference type="AlphaFoldDB" id="A0AAD2HZ60"/>
<name>A0AAD2HZ60_9AGAR</name>
<gene>
    <name evidence="3" type="ORF">MYCIT1_LOCUS38444</name>
</gene>
<organism evidence="3 4">
    <name type="scientific">Mycena citricolor</name>
    <dbReference type="NCBI Taxonomy" id="2018698"/>
    <lineage>
        <taxon>Eukaryota</taxon>
        <taxon>Fungi</taxon>
        <taxon>Dikarya</taxon>
        <taxon>Basidiomycota</taxon>
        <taxon>Agaricomycotina</taxon>
        <taxon>Agaricomycetes</taxon>
        <taxon>Agaricomycetidae</taxon>
        <taxon>Agaricales</taxon>
        <taxon>Marasmiineae</taxon>
        <taxon>Mycenaceae</taxon>
        <taxon>Mycena</taxon>
    </lineage>
</organism>
<dbReference type="Gene3D" id="3.40.50.300">
    <property type="entry name" value="P-loop containing nucleotide triphosphate hydrolases"/>
    <property type="match status" value="1"/>
</dbReference>
<dbReference type="PANTHER" id="PTHR10039:SF14">
    <property type="entry name" value="NACHT DOMAIN-CONTAINING PROTEIN"/>
    <property type="match status" value="1"/>
</dbReference>